<gene>
    <name evidence="4" type="ORF">ACFFIA_07645</name>
</gene>
<dbReference type="Gene3D" id="3.40.50.720">
    <property type="entry name" value="NAD(P)-binding Rossmann-like Domain"/>
    <property type="match status" value="1"/>
</dbReference>
<dbReference type="EC" id="1.1.1.-" evidence="4"/>
<comment type="similarity">
    <text evidence="1">Belongs to the short-chain dehydrogenases/reductases (SDR) family.</text>
</comment>
<dbReference type="Proteomes" id="UP001589867">
    <property type="component" value="Unassembled WGS sequence"/>
</dbReference>
<dbReference type="SUPFAM" id="SSF51735">
    <property type="entry name" value="NAD(P)-binding Rossmann-fold domains"/>
    <property type="match status" value="1"/>
</dbReference>
<reference evidence="4 5" key="1">
    <citation type="submission" date="2024-09" db="EMBL/GenBank/DDBJ databases">
        <authorList>
            <person name="Sun Q."/>
            <person name="Mori K."/>
        </authorList>
    </citation>
    <scope>NUCLEOTIDE SEQUENCE [LARGE SCALE GENOMIC DNA]</scope>
    <source>
        <strain evidence="4 5">TBRC 3947</strain>
    </source>
</reference>
<keyword evidence="2 4" id="KW-0560">Oxidoreductase</keyword>
<dbReference type="InterPro" id="IPR002347">
    <property type="entry name" value="SDR_fam"/>
</dbReference>
<dbReference type="InterPro" id="IPR057326">
    <property type="entry name" value="KR_dom"/>
</dbReference>
<evidence type="ECO:0000256" key="2">
    <source>
        <dbReference type="ARBA" id="ARBA00023002"/>
    </source>
</evidence>
<protein>
    <submittedName>
        <fullName evidence="4">SDR family NAD(P)-dependent oxidoreductase</fullName>
        <ecNumber evidence="4">1.1.1.-</ecNumber>
    </submittedName>
</protein>
<dbReference type="SMART" id="SM00822">
    <property type="entry name" value="PKS_KR"/>
    <property type="match status" value="1"/>
</dbReference>
<name>A0ABV6LZ72_9ACTN</name>
<evidence type="ECO:0000256" key="1">
    <source>
        <dbReference type="ARBA" id="ARBA00006484"/>
    </source>
</evidence>
<keyword evidence="5" id="KW-1185">Reference proteome</keyword>
<comment type="caution">
    <text evidence="4">The sequence shown here is derived from an EMBL/GenBank/DDBJ whole genome shotgun (WGS) entry which is preliminary data.</text>
</comment>
<dbReference type="PRINTS" id="PR00081">
    <property type="entry name" value="GDHRDH"/>
</dbReference>
<dbReference type="PANTHER" id="PTHR43669:SF3">
    <property type="entry name" value="ALCOHOL DEHYDROGENASE, PUTATIVE (AFU_ORTHOLOGUE AFUA_3G03445)-RELATED"/>
    <property type="match status" value="1"/>
</dbReference>
<organism evidence="4 5">
    <name type="scientific">Phytohabitans kaempferiae</name>
    <dbReference type="NCBI Taxonomy" id="1620943"/>
    <lineage>
        <taxon>Bacteria</taxon>
        <taxon>Bacillati</taxon>
        <taxon>Actinomycetota</taxon>
        <taxon>Actinomycetes</taxon>
        <taxon>Micromonosporales</taxon>
        <taxon>Micromonosporaceae</taxon>
    </lineage>
</organism>
<dbReference type="PANTHER" id="PTHR43669">
    <property type="entry name" value="5-KETO-D-GLUCONATE 5-REDUCTASE"/>
    <property type="match status" value="1"/>
</dbReference>
<evidence type="ECO:0000313" key="4">
    <source>
        <dbReference type="EMBL" id="MFC0527529.1"/>
    </source>
</evidence>
<dbReference type="Pfam" id="PF13561">
    <property type="entry name" value="adh_short_C2"/>
    <property type="match status" value="1"/>
</dbReference>
<sequence length="266" mass="27059">MSVAYPGFRLDGKVALIAGVGENMGLAIARAWNAGGVKLALTDLRPEPLAKAAEAVAGDVLALTGDVREPADCQRWVETVVSVHGGLDVVVCSVGRSSFGHSLEMPAQLFRQELESTVTGSFNVAQAAGRAMAEAGKGGRIILFSSGAAGKARKGGVSHSAAKAAVNMLTKVLALELGEYGITVNAISPGLVPRAGHVSTDDYREAVRRSLPLGRLGAPEDVVAAATFLAAPESGWVTGEILHVDGGSGAGDAAAPAHTATPRSVF</sequence>
<evidence type="ECO:0000313" key="5">
    <source>
        <dbReference type="Proteomes" id="UP001589867"/>
    </source>
</evidence>
<proteinExistence type="inferred from homology"/>
<dbReference type="EMBL" id="JBHLUH010000009">
    <property type="protein sequence ID" value="MFC0527529.1"/>
    <property type="molecule type" value="Genomic_DNA"/>
</dbReference>
<feature type="domain" description="Ketoreductase" evidence="3">
    <location>
        <begin position="13"/>
        <end position="190"/>
    </location>
</feature>
<dbReference type="RefSeq" id="WP_377247612.1">
    <property type="nucleotide sequence ID" value="NZ_JBHLUH010000009.1"/>
</dbReference>
<dbReference type="InterPro" id="IPR036291">
    <property type="entry name" value="NAD(P)-bd_dom_sf"/>
</dbReference>
<evidence type="ECO:0000259" key="3">
    <source>
        <dbReference type="SMART" id="SM00822"/>
    </source>
</evidence>
<dbReference type="GO" id="GO:0016491">
    <property type="term" value="F:oxidoreductase activity"/>
    <property type="evidence" value="ECO:0007669"/>
    <property type="project" value="UniProtKB-KW"/>
</dbReference>
<accession>A0ABV6LZ72</accession>
<dbReference type="CDD" id="cd05233">
    <property type="entry name" value="SDR_c"/>
    <property type="match status" value="1"/>
</dbReference>